<dbReference type="RefSeq" id="WP_141955606.1">
    <property type="nucleotide sequence ID" value="NZ_VFOZ01000001.1"/>
</dbReference>
<proteinExistence type="predicted"/>
<reference evidence="3 4" key="1">
    <citation type="submission" date="2019-06" db="EMBL/GenBank/DDBJ databases">
        <title>Sequencing the genomes of 1000 actinobacteria strains.</title>
        <authorList>
            <person name="Klenk H.-P."/>
        </authorList>
    </citation>
    <scope>NUCLEOTIDE SEQUENCE [LARGE SCALE GENOMIC DNA]</scope>
    <source>
        <strain evidence="3 4">DSM 102200</strain>
    </source>
</reference>
<evidence type="ECO:0000256" key="1">
    <source>
        <dbReference type="ARBA" id="ARBA00022729"/>
    </source>
</evidence>
<accession>A0A543CI62</accession>
<evidence type="ECO:0008006" key="5">
    <source>
        <dbReference type="Google" id="ProtNLM"/>
    </source>
</evidence>
<keyword evidence="1 2" id="KW-0732">Signal</keyword>
<dbReference type="SUPFAM" id="SSF50494">
    <property type="entry name" value="Trypsin-like serine proteases"/>
    <property type="match status" value="1"/>
</dbReference>
<dbReference type="InterPro" id="IPR009003">
    <property type="entry name" value="Peptidase_S1_PA"/>
</dbReference>
<feature type="signal peptide" evidence="2">
    <location>
        <begin position="1"/>
        <end position="25"/>
    </location>
</feature>
<comment type="caution">
    <text evidence="3">The sequence shown here is derived from an EMBL/GenBank/DDBJ whole genome shotgun (WGS) entry which is preliminary data.</text>
</comment>
<keyword evidence="4" id="KW-1185">Reference proteome</keyword>
<name>A0A543CI62_9ACTN</name>
<dbReference type="Proteomes" id="UP000316096">
    <property type="component" value="Unassembled WGS sequence"/>
</dbReference>
<dbReference type="PANTHER" id="PTHR15462">
    <property type="entry name" value="SERINE PROTEASE"/>
    <property type="match status" value="1"/>
</dbReference>
<dbReference type="Gene3D" id="2.40.10.10">
    <property type="entry name" value="Trypsin-like serine proteases"/>
    <property type="match status" value="2"/>
</dbReference>
<gene>
    <name evidence="3" type="ORF">FB559_2345</name>
</gene>
<evidence type="ECO:0000256" key="2">
    <source>
        <dbReference type="SAM" id="SignalP"/>
    </source>
</evidence>
<evidence type="ECO:0000313" key="4">
    <source>
        <dbReference type="Proteomes" id="UP000316096"/>
    </source>
</evidence>
<dbReference type="InterPro" id="IPR043504">
    <property type="entry name" value="Peptidase_S1_PA_chymotrypsin"/>
</dbReference>
<dbReference type="EMBL" id="VFOZ01000001">
    <property type="protein sequence ID" value="TQL96792.1"/>
    <property type="molecule type" value="Genomic_DNA"/>
</dbReference>
<protein>
    <recommendedName>
        <fullName evidence="5">V8-like Glu-specific endopeptidase</fullName>
    </recommendedName>
</protein>
<evidence type="ECO:0000313" key="3">
    <source>
        <dbReference type="EMBL" id="TQL96792.1"/>
    </source>
</evidence>
<dbReference type="AlphaFoldDB" id="A0A543CI62"/>
<dbReference type="InterPro" id="IPR050966">
    <property type="entry name" value="Glutamyl_endopeptidase"/>
</dbReference>
<feature type="chain" id="PRO_5022071784" description="V8-like Glu-specific endopeptidase" evidence="2">
    <location>
        <begin position="26"/>
        <end position="292"/>
    </location>
</feature>
<organism evidence="3 4">
    <name type="scientific">Actinoallomurus bryophytorum</name>
    <dbReference type="NCBI Taxonomy" id="1490222"/>
    <lineage>
        <taxon>Bacteria</taxon>
        <taxon>Bacillati</taxon>
        <taxon>Actinomycetota</taxon>
        <taxon>Actinomycetes</taxon>
        <taxon>Streptosporangiales</taxon>
        <taxon>Thermomonosporaceae</taxon>
        <taxon>Actinoallomurus</taxon>
    </lineage>
</organism>
<sequence>MIGRRLLCGVLATAPLLPAGPVALAARGSSQVVASGELTGVAYWTSARMAAATPLGRRVAEDVPEVGIPSARGVAGSKVIGALFFNNGTGGHYCTASVIRTPKRNMLLTAAHCLYNQATHDWHRHIVFVPRYSAGRRPYGTWPVWLMVADKRWIDQGDPDLDYAFAAVQVMRGRRIADVVGANALQVNRGYTNRILVAGYPAKENNPADRPVGCAGQTHRQARFQLRFDCHGFYGGTSGSPWLSDYDNRTQSGHVIGVIGGYQEGGSEEWRSYSPLFTAGVATLMATANNQA</sequence>
<dbReference type="OrthoDB" id="3507155at2"/>